<protein>
    <recommendedName>
        <fullName evidence="4">SGNH domain-containing protein</fullName>
    </recommendedName>
</protein>
<evidence type="ECO:0000256" key="1">
    <source>
        <dbReference type="SAM" id="Phobius"/>
    </source>
</evidence>
<evidence type="ECO:0008006" key="4">
    <source>
        <dbReference type="Google" id="ProtNLM"/>
    </source>
</evidence>
<accession>A0A811LD60</accession>
<dbReference type="EMBL" id="CAJFCW020000005">
    <property type="protein sequence ID" value="CAG9121128.1"/>
    <property type="molecule type" value="Genomic_DNA"/>
</dbReference>
<evidence type="ECO:0000313" key="3">
    <source>
        <dbReference type="Proteomes" id="UP000614601"/>
    </source>
</evidence>
<dbReference type="Proteomes" id="UP000783686">
    <property type="component" value="Unassembled WGS sequence"/>
</dbReference>
<keyword evidence="3" id="KW-1185">Reference proteome</keyword>
<feature type="transmembrane region" description="Helical" evidence="1">
    <location>
        <begin position="385"/>
        <end position="406"/>
    </location>
</feature>
<keyword evidence="1" id="KW-1133">Transmembrane helix</keyword>
<keyword evidence="1" id="KW-0812">Transmembrane</keyword>
<dbReference type="PANTHER" id="PTHR21325:SF28">
    <property type="entry name" value="SGNH DOMAIN-CONTAINING PROTEIN"/>
    <property type="match status" value="1"/>
</dbReference>
<dbReference type="OrthoDB" id="5804615at2759"/>
<dbReference type="EMBL" id="CAJFDH010000005">
    <property type="protein sequence ID" value="CAD5225612.1"/>
    <property type="molecule type" value="Genomic_DNA"/>
</dbReference>
<name>A0A811LD60_9BILA</name>
<reference evidence="2" key="1">
    <citation type="submission" date="2020-09" db="EMBL/GenBank/DDBJ databases">
        <authorList>
            <person name="Kikuchi T."/>
        </authorList>
    </citation>
    <scope>NUCLEOTIDE SEQUENCE</scope>
    <source>
        <strain evidence="2">SH1</strain>
    </source>
</reference>
<dbReference type="InterPro" id="IPR038885">
    <property type="entry name" value="PLB1"/>
</dbReference>
<gene>
    <name evidence="2" type="ORF">BOKJ2_LOCUS11665</name>
</gene>
<comment type="caution">
    <text evidence="2">The sequence shown here is derived from an EMBL/GenBank/DDBJ whole genome shotgun (WGS) entry which is preliminary data.</text>
</comment>
<organism evidence="2 3">
    <name type="scientific">Bursaphelenchus okinawaensis</name>
    <dbReference type="NCBI Taxonomy" id="465554"/>
    <lineage>
        <taxon>Eukaryota</taxon>
        <taxon>Metazoa</taxon>
        <taxon>Ecdysozoa</taxon>
        <taxon>Nematoda</taxon>
        <taxon>Chromadorea</taxon>
        <taxon>Rhabditida</taxon>
        <taxon>Tylenchina</taxon>
        <taxon>Tylenchomorpha</taxon>
        <taxon>Aphelenchoidea</taxon>
        <taxon>Aphelenchoididae</taxon>
        <taxon>Bursaphelenchus</taxon>
    </lineage>
</organism>
<dbReference type="AlphaFoldDB" id="A0A811LD60"/>
<evidence type="ECO:0000313" key="2">
    <source>
        <dbReference type="EMBL" id="CAD5225612.1"/>
    </source>
</evidence>
<dbReference type="Proteomes" id="UP000614601">
    <property type="component" value="Unassembled WGS sequence"/>
</dbReference>
<dbReference type="GO" id="GO:0006644">
    <property type="term" value="P:phospholipid metabolic process"/>
    <property type="evidence" value="ECO:0007669"/>
    <property type="project" value="TreeGrafter"/>
</dbReference>
<dbReference type="GO" id="GO:0004620">
    <property type="term" value="F:phospholipase activity"/>
    <property type="evidence" value="ECO:0007669"/>
    <property type="project" value="InterPro"/>
</dbReference>
<proteinExistence type="predicted"/>
<keyword evidence="1" id="KW-0472">Membrane</keyword>
<sequence length="408" mass="47951">MSKYHVVYYLFYNILCVFAPFPTLELNFDPQKEPDGLVEEWHRFVKIQQNQTARFGQEFPVDDRLYGNLRKCGHFISPASDSVHFVKVNDIELYTEIGHGTTFCRPGIKLVKRENETVNLERDGQVFRHQCLNSMQTQSTNPSLAKIFRLMGAKLEVFESNLAHNNIQSWTRHVIRMMKRTADYDQKWKFILIIPGLFDAHIGRPFHLVADDILQSIQLLHSELPYKTMVTVVRNAHLNLHQEISEKFFFCKKMQNLWKLDPTNGDGAWTTLENRIKRNYQIENFYVDVLNVVDESRPVYYEKVPDISILDVDCVHFSTRGLSLLHGHIWNQLIEPGSRQSEWKPLVRPFFCPRPQCPYFITDENAQYCLRPKSYSFRQRSSPKILTVTLLTMVLFLFIILFTYTVCL</sequence>
<feature type="transmembrane region" description="Helical" evidence="1">
    <location>
        <begin position="6"/>
        <end position="24"/>
    </location>
</feature>
<dbReference type="PANTHER" id="PTHR21325">
    <property type="entry name" value="PHOSPHOLIPASE B, PLB1"/>
    <property type="match status" value="1"/>
</dbReference>